<keyword evidence="3" id="KW-0406">Ion transport</keyword>
<dbReference type="KEGG" id="luo:HHL09_07880"/>
<dbReference type="EMBL" id="CP051774">
    <property type="protein sequence ID" value="QJE95707.1"/>
    <property type="molecule type" value="Genomic_DNA"/>
</dbReference>
<keyword evidence="4" id="KW-1185">Reference proteome</keyword>
<feature type="transmembrane region" description="Helical" evidence="1">
    <location>
        <begin position="12"/>
        <end position="38"/>
    </location>
</feature>
<dbReference type="SUPFAM" id="SSF81324">
    <property type="entry name" value="Voltage-gated potassium channels"/>
    <property type="match status" value="1"/>
</dbReference>
<gene>
    <name evidence="3" type="ORF">HHL09_07880</name>
</gene>
<dbReference type="Gene3D" id="1.10.287.70">
    <property type="match status" value="1"/>
</dbReference>
<dbReference type="GO" id="GO:0034220">
    <property type="term" value="P:monoatomic ion transmembrane transport"/>
    <property type="evidence" value="ECO:0007669"/>
    <property type="project" value="UniProtKB-KW"/>
</dbReference>
<dbReference type="RefSeq" id="WP_169454020.1">
    <property type="nucleotide sequence ID" value="NZ_CP051774.1"/>
</dbReference>
<evidence type="ECO:0000313" key="3">
    <source>
        <dbReference type="EMBL" id="QJE95707.1"/>
    </source>
</evidence>
<dbReference type="Proteomes" id="UP000501812">
    <property type="component" value="Chromosome"/>
</dbReference>
<feature type="transmembrane region" description="Helical" evidence="1">
    <location>
        <begin position="50"/>
        <end position="75"/>
    </location>
</feature>
<keyword evidence="1" id="KW-0812">Transmembrane</keyword>
<keyword evidence="1" id="KW-0472">Membrane</keyword>
<dbReference type="AlphaFoldDB" id="A0A858RFT3"/>
<evidence type="ECO:0000259" key="2">
    <source>
        <dbReference type="Pfam" id="PF07885"/>
    </source>
</evidence>
<keyword evidence="1" id="KW-1133">Transmembrane helix</keyword>
<proteinExistence type="predicted"/>
<feature type="transmembrane region" description="Helical" evidence="1">
    <location>
        <begin position="119"/>
        <end position="140"/>
    </location>
</feature>
<organism evidence="3 4">
    <name type="scientific">Luteolibacter luteus</name>
    <dbReference type="NCBI Taxonomy" id="2728835"/>
    <lineage>
        <taxon>Bacteria</taxon>
        <taxon>Pseudomonadati</taxon>
        <taxon>Verrucomicrobiota</taxon>
        <taxon>Verrucomicrobiia</taxon>
        <taxon>Verrucomicrobiales</taxon>
        <taxon>Verrucomicrobiaceae</taxon>
        <taxon>Luteolibacter</taxon>
    </lineage>
</organism>
<name>A0A858RFT3_9BACT</name>
<sequence>MAPPDPMLPGLFASFLLLAACVVIHAIGLALLLRWAYARPPSVGRHPWKLTIFIVHIAWWLTFLHLIQIVLWALYYVGKGCLPDFETALYFSGVSYSTLGYGDVVLPHEWRMLGPTEGLTGILMCGLSTAIFFGIAHRLLEARAKGKIGDVDHPFK</sequence>
<keyword evidence="3" id="KW-0813">Transport</keyword>
<reference evidence="3 4" key="1">
    <citation type="submission" date="2020-04" db="EMBL/GenBank/DDBJ databases">
        <title>Luteolibacter sp. G-1-1-1 isolated from soil.</title>
        <authorList>
            <person name="Dahal R.H."/>
        </authorList>
    </citation>
    <scope>NUCLEOTIDE SEQUENCE [LARGE SCALE GENOMIC DNA]</scope>
    <source>
        <strain evidence="3 4">G-1-1-1</strain>
    </source>
</reference>
<accession>A0A858RFT3</accession>
<dbReference type="InterPro" id="IPR013099">
    <property type="entry name" value="K_chnl_dom"/>
</dbReference>
<dbReference type="Pfam" id="PF07885">
    <property type="entry name" value="Ion_trans_2"/>
    <property type="match status" value="1"/>
</dbReference>
<evidence type="ECO:0000313" key="4">
    <source>
        <dbReference type="Proteomes" id="UP000501812"/>
    </source>
</evidence>
<protein>
    <submittedName>
        <fullName evidence="3">Two pore domain potassium channel family protein</fullName>
    </submittedName>
</protein>
<feature type="domain" description="Potassium channel" evidence="2">
    <location>
        <begin position="63"/>
        <end position="133"/>
    </location>
</feature>
<evidence type="ECO:0000256" key="1">
    <source>
        <dbReference type="SAM" id="Phobius"/>
    </source>
</evidence>
<keyword evidence="3" id="KW-0407">Ion channel</keyword>